<evidence type="ECO:0000256" key="1">
    <source>
        <dbReference type="ARBA" id="ARBA00004496"/>
    </source>
</evidence>
<dbReference type="GO" id="GO:0005737">
    <property type="term" value="C:cytoplasm"/>
    <property type="evidence" value="ECO:0007669"/>
    <property type="project" value="UniProtKB-SubCell"/>
</dbReference>
<dbReference type="InterPro" id="IPR020843">
    <property type="entry name" value="ER"/>
</dbReference>
<reference evidence="7 8" key="1">
    <citation type="submission" date="2018-11" db="EMBL/GenBank/DDBJ databases">
        <title>Trebonia kvetii gen.nov., sp.nov., a novel acidophilic actinobacterium, and proposal of the new actinobacterial family Treboniaceae fam. nov.</title>
        <authorList>
            <person name="Rapoport D."/>
            <person name="Sagova-Mareckova M."/>
            <person name="Sedlacek I."/>
            <person name="Provaznik J."/>
            <person name="Kralova S."/>
            <person name="Pavlinic D."/>
            <person name="Benes V."/>
            <person name="Kopecky J."/>
        </authorList>
    </citation>
    <scope>NUCLEOTIDE SEQUENCE [LARGE SCALE GENOMIC DNA]</scope>
    <source>
        <strain evidence="7 8">15Tr583</strain>
    </source>
</reference>
<dbReference type="SUPFAM" id="SSF50129">
    <property type="entry name" value="GroES-like"/>
    <property type="match status" value="1"/>
</dbReference>
<dbReference type="PANTHER" id="PTHR44154:SF1">
    <property type="entry name" value="QUINONE OXIDOREDUCTASE"/>
    <property type="match status" value="1"/>
</dbReference>
<dbReference type="GO" id="GO:0008270">
    <property type="term" value="F:zinc ion binding"/>
    <property type="evidence" value="ECO:0007669"/>
    <property type="project" value="InterPro"/>
</dbReference>
<evidence type="ECO:0000256" key="3">
    <source>
        <dbReference type="ARBA" id="ARBA00022490"/>
    </source>
</evidence>
<evidence type="ECO:0000256" key="4">
    <source>
        <dbReference type="ARBA" id="ARBA00022857"/>
    </source>
</evidence>
<evidence type="ECO:0000256" key="5">
    <source>
        <dbReference type="ARBA" id="ARBA00022884"/>
    </source>
</evidence>
<dbReference type="PROSITE" id="PS01162">
    <property type="entry name" value="QOR_ZETA_CRYSTAL"/>
    <property type="match status" value="1"/>
</dbReference>
<dbReference type="SUPFAM" id="SSF51735">
    <property type="entry name" value="NAD(P)-binding Rossmann-fold domains"/>
    <property type="match status" value="1"/>
</dbReference>
<dbReference type="CDD" id="cd05289">
    <property type="entry name" value="MDR_like_2"/>
    <property type="match status" value="1"/>
</dbReference>
<accession>A0A6P2BMP6</accession>
<evidence type="ECO:0000313" key="7">
    <source>
        <dbReference type="EMBL" id="TVY98950.1"/>
    </source>
</evidence>
<dbReference type="InterPro" id="IPR013154">
    <property type="entry name" value="ADH-like_N"/>
</dbReference>
<keyword evidence="3" id="KW-0963">Cytoplasm</keyword>
<keyword evidence="5" id="KW-0694">RNA-binding</keyword>
<comment type="subunit">
    <text evidence="2">Homotetramer.</text>
</comment>
<dbReference type="EMBL" id="RPFW01000017">
    <property type="protein sequence ID" value="TVY98950.1"/>
    <property type="molecule type" value="Genomic_DNA"/>
</dbReference>
<name>A0A6P2BMP6_9ACTN</name>
<dbReference type="Pfam" id="PF08240">
    <property type="entry name" value="ADH_N"/>
    <property type="match status" value="1"/>
</dbReference>
<gene>
    <name evidence="7" type="ORF">EAS64_42600</name>
</gene>
<comment type="subcellular location">
    <subcellularLocation>
        <location evidence="1">Cytoplasm</location>
    </subcellularLocation>
</comment>
<keyword evidence="8" id="KW-1185">Reference proteome</keyword>
<dbReference type="InterPro" id="IPR002364">
    <property type="entry name" value="Quin_OxRdtase/zeta-crystal_CS"/>
</dbReference>
<evidence type="ECO:0000259" key="6">
    <source>
        <dbReference type="SMART" id="SM00829"/>
    </source>
</evidence>
<dbReference type="Pfam" id="PF13602">
    <property type="entry name" value="ADH_zinc_N_2"/>
    <property type="match status" value="1"/>
</dbReference>
<dbReference type="InterPro" id="IPR011032">
    <property type="entry name" value="GroES-like_sf"/>
</dbReference>
<comment type="caution">
    <text evidence="7">The sequence shown here is derived from an EMBL/GenBank/DDBJ whole genome shotgun (WGS) entry which is preliminary data.</text>
</comment>
<dbReference type="Gene3D" id="3.90.180.10">
    <property type="entry name" value="Medium-chain alcohol dehydrogenases, catalytic domain"/>
    <property type="match status" value="1"/>
</dbReference>
<dbReference type="OrthoDB" id="3727682at2"/>
<dbReference type="RefSeq" id="WP_145862416.1">
    <property type="nucleotide sequence ID" value="NZ_RPFW01000017.1"/>
</dbReference>
<dbReference type="GO" id="GO:0016491">
    <property type="term" value="F:oxidoreductase activity"/>
    <property type="evidence" value="ECO:0007669"/>
    <property type="project" value="InterPro"/>
</dbReference>
<keyword evidence="4" id="KW-0521">NADP</keyword>
<organism evidence="7 8">
    <name type="scientific">Trebonia kvetii</name>
    <dbReference type="NCBI Taxonomy" id="2480626"/>
    <lineage>
        <taxon>Bacteria</taxon>
        <taxon>Bacillati</taxon>
        <taxon>Actinomycetota</taxon>
        <taxon>Actinomycetes</taxon>
        <taxon>Streptosporangiales</taxon>
        <taxon>Treboniaceae</taxon>
        <taxon>Trebonia</taxon>
    </lineage>
</organism>
<proteinExistence type="predicted"/>
<evidence type="ECO:0000313" key="8">
    <source>
        <dbReference type="Proteomes" id="UP000460272"/>
    </source>
</evidence>
<dbReference type="SMART" id="SM00829">
    <property type="entry name" value="PKS_ER"/>
    <property type="match status" value="1"/>
</dbReference>
<protein>
    <submittedName>
        <fullName evidence="7">NADP-dependent oxidoreductase</fullName>
    </submittedName>
</protein>
<dbReference type="Gene3D" id="3.40.50.720">
    <property type="entry name" value="NAD(P)-binding Rossmann-like Domain"/>
    <property type="match status" value="1"/>
</dbReference>
<dbReference type="InterPro" id="IPR036291">
    <property type="entry name" value="NAD(P)-bd_dom_sf"/>
</dbReference>
<dbReference type="GO" id="GO:0003723">
    <property type="term" value="F:RNA binding"/>
    <property type="evidence" value="ECO:0007669"/>
    <property type="project" value="UniProtKB-KW"/>
</dbReference>
<evidence type="ECO:0000256" key="2">
    <source>
        <dbReference type="ARBA" id="ARBA00011881"/>
    </source>
</evidence>
<dbReference type="Proteomes" id="UP000460272">
    <property type="component" value="Unassembled WGS sequence"/>
</dbReference>
<dbReference type="PANTHER" id="PTHR44154">
    <property type="entry name" value="QUINONE OXIDOREDUCTASE"/>
    <property type="match status" value="1"/>
</dbReference>
<dbReference type="InterPro" id="IPR051603">
    <property type="entry name" value="Zinc-ADH_QOR/CCCR"/>
</dbReference>
<sequence>MLAIRVNEFGGPDVLRVEEVDIPRPGQDEILVRVMAAGVGPWDVSVRQGGYPGPLPYIPGGEFAGVVEGDTGSFASFYEGAPVYGYPGLTGCYAQYVTCPVEQLAPIPAALSVVDAAATPIDGLTAEQGLTDELGVGADDRLLITAGAGGLGHFAVQIARALGAIVVATASPQHHEFVHKLGAAAVVDHTKPDWPERVRDVIDGGPAKVLACAEPTLAGAARAARDGATIATPVHADYPDAQRVIWRSYNGKPRGSRLIRMAPWFDNGTLSVHVSSRYFWRDAARAQRKVSEGHTRGKIVLIVDEDLAAQLEV</sequence>
<dbReference type="AlphaFoldDB" id="A0A6P2BMP6"/>
<feature type="domain" description="Enoyl reductase (ER)" evidence="6">
    <location>
        <begin position="10"/>
        <end position="301"/>
    </location>
</feature>